<dbReference type="STRING" id="317577.GCA_000419625_00427"/>
<dbReference type="AlphaFoldDB" id="A0A221SU98"/>
<dbReference type="Proteomes" id="UP000259030">
    <property type="component" value="Chromosome"/>
</dbReference>
<dbReference type="InterPro" id="IPR007497">
    <property type="entry name" value="SIMPL/DUF541"/>
</dbReference>
<dbReference type="KEGG" id="dfc:DFI_03565"/>
<accession>A0A221SU98</accession>
<dbReference type="EMBL" id="CP021081">
    <property type="protein sequence ID" value="ASN80215.1"/>
    <property type="molecule type" value="Genomic_DNA"/>
</dbReference>
<dbReference type="Gene3D" id="3.30.110.170">
    <property type="entry name" value="Protein of unknown function (DUF541), domain 1"/>
    <property type="match status" value="1"/>
</dbReference>
<reference evidence="1 2" key="1">
    <citation type="submission" date="2017-05" db="EMBL/GenBank/DDBJ databases">
        <title>The complete genome sequence of Deinococcus ficus isolated from the rhizosphere of the Ficus religiosa L. in Taiwan.</title>
        <authorList>
            <person name="Wu K.-M."/>
            <person name="Liao T.-L."/>
            <person name="Liu Y.-M."/>
            <person name="Young C.-C."/>
            <person name="Tsai S.-F."/>
        </authorList>
    </citation>
    <scope>NUCLEOTIDE SEQUENCE [LARGE SCALE GENOMIC DNA]</scope>
    <source>
        <strain evidence="1 2">CC-FR2-10</strain>
    </source>
</reference>
<sequence length="215" mass="22977">MGLLRVTVEDQAEVTAHAATLFVTVEGETFVMGNAALERAREVREFAQALQAAGVPAGRLHVQGVRIASSSGLLAKNQKAEFQLSAEATPEQLPAVLGAVAAGRNTRLTRLDWQFDEFEASLPLAAQAMRKARRKADVIAGAAGQRVKGVHRASDTWELPGATMEFQPEGRMYALRAAGGPPLDVGVEYSATRTLRVTLTVDFMLEDPAQEPGPA</sequence>
<dbReference type="RefSeq" id="WP_027461965.1">
    <property type="nucleotide sequence ID" value="NZ_CP021081.1"/>
</dbReference>
<evidence type="ECO:0008006" key="3">
    <source>
        <dbReference type="Google" id="ProtNLM"/>
    </source>
</evidence>
<name>A0A221SU98_9DEIO</name>
<gene>
    <name evidence="1" type="ORF">DFI_03565</name>
</gene>
<organism evidence="1 2">
    <name type="scientific">Deinococcus ficus</name>
    <dbReference type="NCBI Taxonomy" id="317577"/>
    <lineage>
        <taxon>Bacteria</taxon>
        <taxon>Thermotogati</taxon>
        <taxon>Deinococcota</taxon>
        <taxon>Deinococci</taxon>
        <taxon>Deinococcales</taxon>
        <taxon>Deinococcaceae</taxon>
        <taxon>Deinococcus</taxon>
    </lineage>
</organism>
<proteinExistence type="predicted"/>
<dbReference type="Pfam" id="PF04402">
    <property type="entry name" value="SIMPL"/>
    <property type="match status" value="1"/>
</dbReference>
<evidence type="ECO:0000313" key="1">
    <source>
        <dbReference type="EMBL" id="ASN80215.1"/>
    </source>
</evidence>
<keyword evidence="2" id="KW-1185">Reference proteome</keyword>
<protein>
    <recommendedName>
        <fullName evidence="3">SIMPL domain-containing protein</fullName>
    </recommendedName>
</protein>
<evidence type="ECO:0000313" key="2">
    <source>
        <dbReference type="Proteomes" id="UP000259030"/>
    </source>
</evidence>